<evidence type="ECO:0000259" key="2">
    <source>
        <dbReference type="Pfam" id="PF02805"/>
    </source>
</evidence>
<sequence>MVWRSLGFSDLWVAGSPVSVRSLIVGDNFGQFRRYRIFSEGGLPAWARLAKDGSGKIGALVTGAYSSFVKVGSTKKIQPCIFVPLSSLSKRVFRKLLIPLDCELYEEEDMVVAREIENQPYYVANRNSRMFHHPGCKRAKRIASQNQIIFKTRKEALASGYSPARICRP</sequence>
<reference evidence="3 4" key="1">
    <citation type="submission" date="2019-03" db="EMBL/GenBank/DDBJ databases">
        <title>Metabolic potential of uncultured bacteria and archaea associated with petroleum seepage in deep-sea sediments.</title>
        <authorList>
            <person name="Dong X."/>
            <person name="Hubert C."/>
        </authorList>
    </citation>
    <scope>NUCLEOTIDE SEQUENCE [LARGE SCALE GENOMIC DNA]</scope>
    <source>
        <strain evidence="3">E29_bin28</strain>
    </source>
</reference>
<comment type="caution">
    <text evidence="3">The sequence shown here is derived from an EMBL/GenBank/DDBJ whole genome shotgun (WGS) entry which is preliminary data.</text>
</comment>
<dbReference type="Proteomes" id="UP000316925">
    <property type="component" value="Unassembled WGS sequence"/>
</dbReference>
<dbReference type="GO" id="GO:0006281">
    <property type="term" value="P:DNA repair"/>
    <property type="evidence" value="ECO:0007669"/>
    <property type="project" value="InterPro"/>
</dbReference>
<organism evidence="3 4">
    <name type="scientific">Aerophobetes bacterium</name>
    <dbReference type="NCBI Taxonomy" id="2030807"/>
    <lineage>
        <taxon>Bacteria</taxon>
        <taxon>Candidatus Aerophobota</taxon>
    </lineage>
</organism>
<keyword evidence="1" id="KW-0010">Activator</keyword>
<dbReference type="AlphaFoldDB" id="A0A523YQF4"/>
<dbReference type="Gene3D" id="3.40.10.10">
    <property type="entry name" value="DNA Methylphosphotriester Repair Domain"/>
    <property type="match status" value="1"/>
</dbReference>
<evidence type="ECO:0000313" key="3">
    <source>
        <dbReference type="EMBL" id="TET93712.1"/>
    </source>
</evidence>
<feature type="domain" description="Ada DNA repair metal-binding" evidence="2">
    <location>
        <begin position="120"/>
        <end position="169"/>
    </location>
</feature>
<gene>
    <name evidence="3" type="ORF">E3J33_01335</name>
</gene>
<dbReference type="GO" id="GO:0003677">
    <property type="term" value="F:DNA binding"/>
    <property type="evidence" value="ECO:0007669"/>
    <property type="project" value="InterPro"/>
</dbReference>
<dbReference type="SUPFAM" id="SSF57884">
    <property type="entry name" value="Ada DNA repair protein, N-terminal domain (N-Ada 10)"/>
    <property type="match status" value="1"/>
</dbReference>
<name>A0A523YQF4_UNCAE</name>
<dbReference type="GO" id="GO:0008168">
    <property type="term" value="F:methyltransferase activity"/>
    <property type="evidence" value="ECO:0007669"/>
    <property type="project" value="InterPro"/>
</dbReference>
<proteinExistence type="predicted"/>
<dbReference type="InterPro" id="IPR004026">
    <property type="entry name" value="Ada_DNA_repair_Zn-bd"/>
</dbReference>
<dbReference type="Pfam" id="PF02805">
    <property type="entry name" value="Ada_Zn_binding"/>
    <property type="match status" value="1"/>
</dbReference>
<evidence type="ECO:0000313" key="4">
    <source>
        <dbReference type="Proteomes" id="UP000316925"/>
    </source>
</evidence>
<dbReference type="GO" id="GO:0006355">
    <property type="term" value="P:regulation of DNA-templated transcription"/>
    <property type="evidence" value="ECO:0007669"/>
    <property type="project" value="InterPro"/>
</dbReference>
<protein>
    <recommendedName>
        <fullName evidence="2">Ada DNA repair metal-binding domain-containing protein</fullName>
    </recommendedName>
</protein>
<dbReference type="GO" id="GO:0008270">
    <property type="term" value="F:zinc ion binding"/>
    <property type="evidence" value="ECO:0007669"/>
    <property type="project" value="InterPro"/>
</dbReference>
<accession>A0A523YQF4</accession>
<dbReference type="InterPro" id="IPR035451">
    <property type="entry name" value="Ada-like_dom_sf"/>
</dbReference>
<dbReference type="EMBL" id="SOIJ01000077">
    <property type="protein sequence ID" value="TET93712.1"/>
    <property type="molecule type" value="Genomic_DNA"/>
</dbReference>
<evidence type="ECO:0000256" key="1">
    <source>
        <dbReference type="ARBA" id="ARBA00023159"/>
    </source>
</evidence>